<sequence>METVYDLWFEREYPDREDTELHIGIYATEADAKRAIASLVGQPGFRDYPEGFQIHPTKLGRTGWLEGFVS</sequence>
<dbReference type="EMBL" id="JAUSVS010000009">
    <property type="protein sequence ID" value="MDQ0466086.1"/>
    <property type="molecule type" value="Genomic_DNA"/>
</dbReference>
<accession>A0ABU0IVN9</accession>
<name>A0ABU0IVN9_9CAUL</name>
<reference evidence="1 2" key="1">
    <citation type="submission" date="2023-07" db="EMBL/GenBank/DDBJ databases">
        <title>Genomic Encyclopedia of Type Strains, Phase IV (KMG-IV): sequencing the most valuable type-strain genomes for metagenomic binning, comparative biology and taxonomic classification.</title>
        <authorList>
            <person name="Goeker M."/>
        </authorList>
    </citation>
    <scope>NUCLEOTIDE SEQUENCE [LARGE SCALE GENOMIC DNA]</scope>
    <source>
        <strain evidence="1 2">DSM 18695</strain>
    </source>
</reference>
<keyword evidence="1" id="KW-0808">Transferase</keyword>
<organism evidence="1 2">
    <name type="scientific">Caulobacter ginsengisoli</name>
    <dbReference type="NCBI Taxonomy" id="400775"/>
    <lineage>
        <taxon>Bacteria</taxon>
        <taxon>Pseudomonadati</taxon>
        <taxon>Pseudomonadota</taxon>
        <taxon>Alphaproteobacteria</taxon>
        <taxon>Caulobacterales</taxon>
        <taxon>Caulobacteraceae</taxon>
        <taxon>Caulobacter</taxon>
    </lineage>
</organism>
<gene>
    <name evidence="1" type="ORF">QO010_003879</name>
</gene>
<dbReference type="EC" id="2.7.1.39" evidence="1"/>
<evidence type="ECO:0000313" key="2">
    <source>
        <dbReference type="Proteomes" id="UP001228905"/>
    </source>
</evidence>
<evidence type="ECO:0000313" key="1">
    <source>
        <dbReference type="EMBL" id="MDQ0466086.1"/>
    </source>
</evidence>
<dbReference type="Proteomes" id="UP001228905">
    <property type="component" value="Unassembled WGS sequence"/>
</dbReference>
<dbReference type="RefSeq" id="WP_307351917.1">
    <property type="nucleotide sequence ID" value="NZ_JAUSVS010000009.1"/>
</dbReference>
<protein>
    <submittedName>
        <fullName evidence="1">Homoserine kinase type II</fullName>
        <ecNumber evidence="1">2.7.1.39</ecNumber>
    </submittedName>
</protein>
<keyword evidence="2" id="KW-1185">Reference proteome</keyword>
<proteinExistence type="predicted"/>
<keyword evidence="1" id="KW-0418">Kinase</keyword>
<comment type="caution">
    <text evidence="1">The sequence shown here is derived from an EMBL/GenBank/DDBJ whole genome shotgun (WGS) entry which is preliminary data.</text>
</comment>
<dbReference type="GO" id="GO:0004413">
    <property type="term" value="F:homoserine kinase activity"/>
    <property type="evidence" value="ECO:0007669"/>
    <property type="project" value="UniProtKB-EC"/>
</dbReference>